<dbReference type="Pfam" id="PF12781">
    <property type="entry name" value="AAA_9"/>
    <property type="match status" value="1"/>
</dbReference>
<dbReference type="WBParaSite" id="ASIM_0001514301-mRNA-1">
    <property type="protein sequence ID" value="ASIM_0001514301-mRNA-1"/>
    <property type="gene ID" value="ASIM_0001514301"/>
</dbReference>
<dbReference type="InterPro" id="IPR027417">
    <property type="entry name" value="P-loop_NTPase"/>
</dbReference>
<feature type="domain" description="Dynein heavy chain AAA lid" evidence="13">
    <location>
        <begin position="912"/>
        <end position="1002"/>
    </location>
</feature>
<protein>
    <submittedName>
        <fullName evidence="14">Dynein heavy chain 7, axonemal</fullName>
    </submittedName>
</protein>
<dbReference type="GO" id="GO:0045505">
    <property type="term" value="F:dynein intermediate chain binding"/>
    <property type="evidence" value="ECO:0007669"/>
    <property type="project" value="InterPro"/>
</dbReference>
<reference evidence="14" key="1">
    <citation type="submission" date="2017-02" db="UniProtKB">
        <authorList>
            <consortium name="WormBaseParasite"/>
        </authorList>
    </citation>
    <scope>IDENTIFICATION</scope>
</reference>
<dbReference type="InterPro" id="IPR035706">
    <property type="entry name" value="AAA_9"/>
</dbReference>
<evidence type="ECO:0000313" key="14">
    <source>
        <dbReference type="WBParaSite" id="ASIM_0001514301-mRNA-1"/>
    </source>
</evidence>
<dbReference type="Pfam" id="PF18198">
    <property type="entry name" value="AAA_lid_11"/>
    <property type="match status" value="1"/>
</dbReference>
<dbReference type="FunFam" id="1.20.920.20:FF:000001">
    <property type="entry name" value="dynein heavy chain 2, axonemal"/>
    <property type="match status" value="1"/>
</dbReference>
<dbReference type="Gene3D" id="3.40.50.300">
    <property type="entry name" value="P-loop containing nucleotide triphosphate hydrolases"/>
    <property type="match status" value="2"/>
</dbReference>
<accession>A0A0M3K2J6</accession>
<evidence type="ECO:0000256" key="10">
    <source>
        <dbReference type="SAM" id="Coils"/>
    </source>
</evidence>
<evidence type="ECO:0000256" key="1">
    <source>
        <dbReference type="ARBA" id="ARBA00004245"/>
    </source>
</evidence>
<dbReference type="PANTHER" id="PTHR45703:SF36">
    <property type="entry name" value="DYNEIN HEAVY CHAIN, CYTOPLASMIC"/>
    <property type="match status" value="1"/>
</dbReference>
<dbReference type="PANTHER" id="PTHR45703">
    <property type="entry name" value="DYNEIN HEAVY CHAIN"/>
    <property type="match status" value="1"/>
</dbReference>
<keyword evidence="8" id="KW-0505">Motor protein</keyword>
<feature type="domain" description="Dynein heavy chain ATP-binding dynein motor region" evidence="12">
    <location>
        <begin position="502"/>
        <end position="706"/>
    </location>
</feature>
<keyword evidence="3" id="KW-0493">Microtubule</keyword>
<evidence type="ECO:0000256" key="4">
    <source>
        <dbReference type="ARBA" id="ARBA00022741"/>
    </source>
</evidence>
<feature type="domain" description="Dynein heavy chain coiled coil stalk" evidence="11">
    <location>
        <begin position="141"/>
        <end position="483"/>
    </location>
</feature>
<dbReference type="GO" id="GO:0030286">
    <property type="term" value="C:dynein complex"/>
    <property type="evidence" value="ECO:0007669"/>
    <property type="project" value="UniProtKB-KW"/>
</dbReference>
<keyword evidence="9" id="KW-0206">Cytoskeleton</keyword>
<evidence type="ECO:0000259" key="13">
    <source>
        <dbReference type="Pfam" id="PF18198"/>
    </source>
</evidence>
<feature type="coiled-coil region" evidence="10">
    <location>
        <begin position="142"/>
        <end position="204"/>
    </location>
</feature>
<evidence type="ECO:0000256" key="2">
    <source>
        <dbReference type="ARBA" id="ARBA00022490"/>
    </source>
</evidence>
<dbReference type="InterPro" id="IPR042219">
    <property type="entry name" value="AAA_lid_11_sf"/>
</dbReference>
<name>A0A0M3K2J6_ANISI</name>
<keyword evidence="5" id="KW-0067">ATP-binding</keyword>
<evidence type="ECO:0000256" key="6">
    <source>
        <dbReference type="ARBA" id="ARBA00023017"/>
    </source>
</evidence>
<dbReference type="GO" id="GO:0005874">
    <property type="term" value="C:microtubule"/>
    <property type="evidence" value="ECO:0007669"/>
    <property type="project" value="UniProtKB-KW"/>
</dbReference>
<evidence type="ECO:0000256" key="9">
    <source>
        <dbReference type="ARBA" id="ARBA00023212"/>
    </source>
</evidence>
<evidence type="ECO:0000256" key="5">
    <source>
        <dbReference type="ARBA" id="ARBA00022840"/>
    </source>
</evidence>
<proteinExistence type="predicted"/>
<dbReference type="GO" id="GO:0005524">
    <property type="term" value="F:ATP binding"/>
    <property type="evidence" value="ECO:0007669"/>
    <property type="project" value="UniProtKB-KW"/>
</dbReference>
<keyword evidence="2" id="KW-0963">Cytoplasm</keyword>
<sequence length="1274" mass="145952">LSNCLFDSFTTQITKEYWDDLLLRTVRSCITDNNRHVLFINDAFFTECIRDVVLSDINELLNNGGLSIRLFTYEIVEELIDKVALSSYVQISDLSRKFLAIHSFLPSLGILPLSSCLINFVETFCFIFERRKDAIRKRQKRYELGLEKVVRAEQQIRDLQSEIARLQPELMRTSTETSILMSRIEQETIEMENAREIVAADEARANAAATNAQTLKSESEQELADAMPALDSAIDALHTLNHRDISTLKSMRYPPRGVRLCMEAVCILLDEAPVKTVDSLGHVTMDYWVKGQKVLSDLRFLTRIRNFEKDTIPAKTIDIIRKKYLSMDEFDPEVSSLAAEGLCLWVKAIDAYDRIATIVAPKREKLKAAERYVKKQMKQLDLRRKALQEVTEHLQSLSDSFSRMSQRKQELLLQIQSCEQRMTRIQRLVVALGGEKDRWQSQLFVELNDELERAEQNALLGSIAIEYLSAYTSKSRNDVLDKIREHLGIMEAFNLQMICDGERPSENAIMLENSRRVPLIINSRGEAKSFLRQLHADRLLVVDVSERRLPSLIQNAITSGTAVLVESLQHETIPPFILSVLTFHIISLNKQQFVIFDGKKIAYNDAFRLYLCTDKPRTSFSAAFLSKIVPIECAMSDEEIHAKLWQVIYSSTAPALQKRSKELSEEKVRLDQQLAKCEQNLLTMLANVGELEDERAIELLSESKQLNLESDSVTVKFLLRPIFLTLAKVDWQKLRDLSKSDCETSTIDIFKAHLAADYHTPIALIVRQESLSVLRMLEQLMGSRKSELYMKSVDETMLHVHSVTEDLSKIPISTIMKSGEWILFEDAHLVSSAQLQILEEILSKIKNAQNINQAFRVFFSIYSDEQPQPFLDHCQLIAIEIPNRLPDFIRYCYDNGPATEISDRLDTDDKRSQLYRICLLHFAIRQRCRYGIYGWSKPFEVGDVELQLSLHLFRDLAASQASVAMGSLRINVLDLVYLSRIDNDYDQRVFWSICDWLFDKTNAMIEGIIPKSFWTSHIIHHSDTATIKSYMLSGLNENVEKVFTKKRFQKMASKIHIMFGVDDEKQEDETLETGTEETEVVENDEVEVTGSLFVQCIQQELNSQQRSAHRSDQSKQLYLTSLLSQTTTIDTVDVSQMERPSALIAALRLEYSAKQEIGLEQVVCCAQLSKPAETEVKYTQFVGCVLLGCRYDEANDELLELQTSRNEQDAQAYQQLKAIWIRADRKSVIPDETIPITVHDRHSLEAILEVNVHSKLPLAHWLLRGARILTYSPS</sequence>
<keyword evidence="7 10" id="KW-0175">Coiled coil</keyword>
<dbReference type="AlphaFoldDB" id="A0A0M3K2J6"/>
<evidence type="ECO:0000256" key="8">
    <source>
        <dbReference type="ARBA" id="ARBA00023175"/>
    </source>
</evidence>
<organism evidence="14">
    <name type="scientific">Anisakis simplex</name>
    <name type="common">Herring worm</name>
    <dbReference type="NCBI Taxonomy" id="6269"/>
    <lineage>
        <taxon>Eukaryota</taxon>
        <taxon>Metazoa</taxon>
        <taxon>Ecdysozoa</taxon>
        <taxon>Nematoda</taxon>
        <taxon>Chromadorea</taxon>
        <taxon>Rhabditida</taxon>
        <taxon>Spirurina</taxon>
        <taxon>Ascaridomorpha</taxon>
        <taxon>Ascaridoidea</taxon>
        <taxon>Anisakidae</taxon>
        <taxon>Anisakis</taxon>
        <taxon>Anisakis simplex complex</taxon>
    </lineage>
</organism>
<feature type="coiled-coil region" evidence="10">
    <location>
        <begin position="653"/>
        <end position="694"/>
    </location>
</feature>
<dbReference type="InterPro" id="IPR024743">
    <property type="entry name" value="Dynein_HC_stalk"/>
</dbReference>
<comment type="subcellular location">
    <subcellularLocation>
        <location evidence="1">Cytoplasm</location>
        <location evidence="1">Cytoskeleton</location>
    </subcellularLocation>
</comment>
<keyword evidence="6" id="KW-0243">Dynein</keyword>
<keyword evidence="4" id="KW-0547">Nucleotide-binding</keyword>
<evidence type="ECO:0000256" key="7">
    <source>
        <dbReference type="ARBA" id="ARBA00023054"/>
    </source>
</evidence>
<dbReference type="InterPro" id="IPR041658">
    <property type="entry name" value="AAA_lid_11"/>
</dbReference>
<dbReference type="InterPro" id="IPR026983">
    <property type="entry name" value="DHC"/>
</dbReference>
<evidence type="ECO:0000256" key="3">
    <source>
        <dbReference type="ARBA" id="ARBA00022701"/>
    </source>
</evidence>
<evidence type="ECO:0000259" key="11">
    <source>
        <dbReference type="Pfam" id="PF12777"/>
    </source>
</evidence>
<dbReference type="Pfam" id="PF12777">
    <property type="entry name" value="MT"/>
    <property type="match status" value="1"/>
</dbReference>
<dbReference type="GO" id="GO:0051959">
    <property type="term" value="F:dynein light intermediate chain binding"/>
    <property type="evidence" value="ECO:0007669"/>
    <property type="project" value="InterPro"/>
</dbReference>
<dbReference type="Gene3D" id="1.20.920.20">
    <property type="match status" value="1"/>
</dbReference>
<dbReference type="GO" id="GO:0007018">
    <property type="term" value="P:microtubule-based movement"/>
    <property type="evidence" value="ECO:0007669"/>
    <property type="project" value="InterPro"/>
</dbReference>
<dbReference type="Gene3D" id="1.10.8.720">
    <property type="entry name" value="Region D6 of dynein motor"/>
    <property type="match status" value="1"/>
</dbReference>
<evidence type="ECO:0000259" key="12">
    <source>
        <dbReference type="Pfam" id="PF12781"/>
    </source>
</evidence>